<dbReference type="RefSeq" id="WP_347298949.1">
    <property type="nucleotide sequence ID" value="NZ_JAFREL020000004.1"/>
</dbReference>
<keyword evidence="3" id="KW-1185">Reference proteome</keyword>
<protein>
    <recommendedName>
        <fullName evidence="4">Phage protein</fullName>
    </recommendedName>
</protein>
<dbReference type="EMBL" id="JAFREL020000004">
    <property type="protein sequence ID" value="MEO1772546.1"/>
    <property type="molecule type" value="Genomic_DNA"/>
</dbReference>
<organism evidence="2 3">
    <name type="scientific">Candidatus Enterococcus ferrettii</name>
    <dbReference type="NCBI Taxonomy" id="2815324"/>
    <lineage>
        <taxon>Bacteria</taxon>
        <taxon>Bacillati</taxon>
        <taxon>Bacillota</taxon>
        <taxon>Bacilli</taxon>
        <taxon>Lactobacillales</taxon>
        <taxon>Enterococcaceae</taxon>
        <taxon>Enterococcus</taxon>
    </lineage>
</organism>
<feature type="region of interest" description="Disordered" evidence="1">
    <location>
        <begin position="110"/>
        <end position="131"/>
    </location>
</feature>
<evidence type="ECO:0000313" key="3">
    <source>
        <dbReference type="Proteomes" id="UP000664357"/>
    </source>
</evidence>
<sequence>MQGLKINVERTGFPIELGGHEFFFDCSTEHIKEYEEKFAAVGPKLEKLEQGDDTIADYKKALMIGYDAMLGEGTFEKLYDSVPDVVAWINAFYSLAEGIAEKVSEFQEEQSSKSDELKSQYLKKKKKKSKR</sequence>
<name>A0ABV0EV58_9ENTE</name>
<feature type="compositionally biased region" description="Basic residues" evidence="1">
    <location>
        <begin position="121"/>
        <end position="131"/>
    </location>
</feature>
<gene>
    <name evidence="2" type="ORF">JZO67_004528</name>
</gene>
<evidence type="ECO:0000256" key="1">
    <source>
        <dbReference type="SAM" id="MobiDB-lite"/>
    </source>
</evidence>
<dbReference type="Proteomes" id="UP000664357">
    <property type="component" value="Unassembled WGS sequence"/>
</dbReference>
<comment type="caution">
    <text evidence="2">The sequence shown here is derived from an EMBL/GenBank/DDBJ whole genome shotgun (WGS) entry which is preliminary data.</text>
</comment>
<reference evidence="2 3" key="1">
    <citation type="submission" date="2024-02" db="EMBL/GenBank/DDBJ databases">
        <title>The Genome Sequence of Enterococcus sp. DIV0159.</title>
        <authorList>
            <person name="Earl A."/>
            <person name="Manson A."/>
            <person name="Gilmore M."/>
            <person name="Sanders J."/>
            <person name="Shea T."/>
            <person name="Howe W."/>
            <person name="Livny J."/>
            <person name="Cuomo C."/>
            <person name="Neafsey D."/>
            <person name="Birren B."/>
        </authorList>
    </citation>
    <scope>NUCLEOTIDE SEQUENCE [LARGE SCALE GENOMIC DNA]</scope>
    <source>
        <strain evidence="2 3">665A</strain>
    </source>
</reference>
<accession>A0ABV0EV58</accession>
<evidence type="ECO:0000313" key="2">
    <source>
        <dbReference type="EMBL" id="MEO1772546.1"/>
    </source>
</evidence>
<proteinExistence type="predicted"/>
<evidence type="ECO:0008006" key="4">
    <source>
        <dbReference type="Google" id="ProtNLM"/>
    </source>
</evidence>